<evidence type="ECO:0000256" key="1">
    <source>
        <dbReference type="ARBA" id="ARBA00006484"/>
    </source>
</evidence>
<dbReference type="GO" id="GO:0008202">
    <property type="term" value="P:steroid metabolic process"/>
    <property type="evidence" value="ECO:0007669"/>
    <property type="project" value="TreeGrafter"/>
</dbReference>
<dbReference type="SMART" id="SM00822">
    <property type="entry name" value="PKS_KR"/>
    <property type="match status" value="1"/>
</dbReference>
<dbReference type="PANTHER" id="PTHR43313:SF1">
    <property type="entry name" value="3BETA-HYDROXYSTEROID DEHYDROGENASE DHS-16"/>
    <property type="match status" value="1"/>
</dbReference>
<dbReference type="InterPro" id="IPR020904">
    <property type="entry name" value="Sc_DH/Rdtase_CS"/>
</dbReference>
<dbReference type="GO" id="GO:0016491">
    <property type="term" value="F:oxidoreductase activity"/>
    <property type="evidence" value="ECO:0007669"/>
    <property type="project" value="TreeGrafter"/>
</dbReference>
<comment type="similarity">
    <text evidence="1 2">Belongs to the short-chain dehydrogenases/reductases (SDR) family.</text>
</comment>
<dbReference type="Gene3D" id="3.40.50.720">
    <property type="entry name" value="NAD(P)-binding Rossmann-like Domain"/>
    <property type="match status" value="1"/>
</dbReference>
<dbReference type="InterPro" id="IPR057326">
    <property type="entry name" value="KR_dom"/>
</dbReference>
<dbReference type="SUPFAM" id="SSF51735">
    <property type="entry name" value="NAD(P)-binding Rossmann-fold domains"/>
    <property type="match status" value="1"/>
</dbReference>
<evidence type="ECO:0000313" key="4">
    <source>
        <dbReference type="EMBL" id="ALK02264.1"/>
    </source>
</evidence>
<dbReference type="InterPro" id="IPR036291">
    <property type="entry name" value="NAD(P)-bd_dom_sf"/>
</dbReference>
<dbReference type="PROSITE" id="PS00061">
    <property type="entry name" value="ADH_SHORT"/>
    <property type="match status" value="1"/>
</dbReference>
<protein>
    <submittedName>
        <fullName evidence="4">Short-chain dehydrogenase</fullName>
    </submittedName>
</protein>
<dbReference type="CDD" id="cd05374">
    <property type="entry name" value="17beta-HSD-like_SDR_c"/>
    <property type="match status" value="1"/>
</dbReference>
<evidence type="ECO:0000259" key="3">
    <source>
        <dbReference type="SMART" id="SM00822"/>
    </source>
</evidence>
<dbReference type="PRINTS" id="PR00081">
    <property type="entry name" value="GDHRDH"/>
</dbReference>
<proteinExistence type="inferred from homology"/>
<dbReference type="InterPro" id="IPR002347">
    <property type="entry name" value="SDR_fam"/>
</dbReference>
<dbReference type="PRINTS" id="PR00080">
    <property type="entry name" value="SDRFAMILY"/>
</dbReference>
<name>A0A0P0J5E1_9ACTN</name>
<dbReference type="Pfam" id="PF00106">
    <property type="entry name" value="adh_short"/>
    <property type="match status" value="1"/>
</dbReference>
<sequence length="289" mass="30581">MTTNKLAVVTGASTGIGRATAEELARRGFHVLAGVRRQEDAGRLAGPGVEPVIVDITDEEQVAALADRVARDPRGRPLGVLVNNAGVALNAPAETIPLAEWRRHFDVNLFGHVAVTRALLPALVAAGDARLINVSSIGGRVAFPTYGAYAAAKFGLEGYSDALRREVARWGVRVVVVEPGTVATPIWGKGIATMEAIAGEMTADQHARYDDLVAALRKQSEEQAGQGIRPHQAARTIAAAATARRPRTRYLVGRDAKLLARLTGLLSDRMVDGFIARHLGLADPGARSA</sequence>
<dbReference type="EMBL" id="KR230088">
    <property type="protein sequence ID" value="ALK02264.1"/>
    <property type="molecule type" value="Genomic_DNA"/>
</dbReference>
<reference evidence="4" key="1">
    <citation type="submission" date="2015-04" db="EMBL/GenBank/DDBJ databases">
        <title>Activation and comparative analysis of cryptic xiamycin gene cluster from strict marine-derived Streptomyces sp. fxj 7.388.</title>
        <authorList>
            <person name="Yue C."/>
            <person name="Liu N."/>
            <person name="Lv Y."/>
            <person name="Liu M."/>
            <person name="Huang Y."/>
        </authorList>
    </citation>
    <scope>NUCLEOTIDE SEQUENCE</scope>
    <source>
        <strain evidence="4">FXJ7.388</strain>
    </source>
</reference>
<evidence type="ECO:0000256" key="2">
    <source>
        <dbReference type="RuleBase" id="RU000363"/>
    </source>
</evidence>
<accession>A0A0P0J5E1</accession>
<dbReference type="PANTHER" id="PTHR43313">
    <property type="entry name" value="SHORT-CHAIN DEHYDROGENASE/REDUCTASE FAMILY 9C"/>
    <property type="match status" value="1"/>
</dbReference>
<feature type="domain" description="Ketoreductase" evidence="3">
    <location>
        <begin position="5"/>
        <end position="185"/>
    </location>
</feature>
<dbReference type="AlphaFoldDB" id="A0A0P0J5E1"/>
<organism evidence="4">
    <name type="scientific">Streptomyces sp. FXJ7.388</name>
    <dbReference type="NCBI Taxonomy" id="683271"/>
    <lineage>
        <taxon>Bacteria</taxon>
        <taxon>Bacillati</taxon>
        <taxon>Actinomycetota</taxon>
        <taxon>Actinomycetes</taxon>
        <taxon>Kitasatosporales</taxon>
        <taxon>Streptomycetaceae</taxon>
        <taxon>Streptomyces</taxon>
    </lineage>
</organism>